<comment type="caution">
    <text evidence="1">The sequence shown here is derived from an EMBL/GenBank/DDBJ whole genome shotgun (WGS) entry which is preliminary data.</text>
</comment>
<protein>
    <submittedName>
        <fullName evidence="1">Uncharacterized protein</fullName>
    </submittedName>
</protein>
<gene>
    <name evidence="1" type="ORF">L2E82_00417</name>
</gene>
<organism evidence="1 2">
    <name type="scientific">Cichorium intybus</name>
    <name type="common">Chicory</name>
    <dbReference type="NCBI Taxonomy" id="13427"/>
    <lineage>
        <taxon>Eukaryota</taxon>
        <taxon>Viridiplantae</taxon>
        <taxon>Streptophyta</taxon>
        <taxon>Embryophyta</taxon>
        <taxon>Tracheophyta</taxon>
        <taxon>Spermatophyta</taxon>
        <taxon>Magnoliopsida</taxon>
        <taxon>eudicotyledons</taxon>
        <taxon>Gunneridae</taxon>
        <taxon>Pentapetalae</taxon>
        <taxon>asterids</taxon>
        <taxon>campanulids</taxon>
        <taxon>Asterales</taxon>
        <taxon>Asteraceae</taxon>
        <taxon>Cichorioideae</taxon>
        <taxon>Cichorieae</taxon>
        <taxon>Cichoriinae</taxon>
        <taxon>Cichorium</taxon>
    </lineage>
</organism>
<name>A0ACB9GXG5_CICIN</name>
<evidence type="ECO:0000313" key="2">
    <source>
        <dbReference type="Proteomes" id="UP001055811"/>
    </source>
</evidence>
<keyword evidence="2" id="KW-1185">Reference proteome</keyword>
<dbReference type="Proteomes" id="UP001055811">
    <property type="component" value="Linkage Group LG01"/>
</dbReference>
<reference evidence="2" key="1">
    <citation type="journal article" date="2022" name="Mol. Ecol. Resour.">
        <title>The genomes of chicory, endive, great burdock and yacon provide insights into Asteraceae palaeo-polyploidization history and plant inulin production.</title>
        <authorList>
            <person name="Fan W."/>
            <person name="Wang S."/>
            <person name="Wang H."/>
            <person name="Wang A."/>
            <person name="Jiang F."/>
            <person name="Liu H."/>
            <person name="Zhao H."/>
            <person name="Xu D."/>
            <person name="Zhang Y."/>
        </authorList>
    </citation>
    <scope>NUCLEOTIDE SEQUENCE [LARGE SCALE GENOMIC DNA]</scope>
    <source>
        <strain evidence="2">cv. Punajuju</strain>
    </source>
</reference>
<proteinExistence type="predicted"/>
<sequence length="335" mass="36974">MGSSSSDVEAGFAKLQGEDFEYYMQTYSIILGRNSKKSTVDVDLSSLGGGMNISRHHARIFYDFQRRRFALEVLGKNGCFVEGVLHLPGTPPVKLDSQDLLQIGDKEFYFLLPVRSILGGPIGPPRHHLPNPSSVGSYQSPHHLALPPSGRVSSGKKSGRGRMMTDFEDAYEDDDMDDGGVVGAKKMRRGAPDGLDAYASYGAPSGSGGKSHSDKKSEGRSRVDRESDNQQLLQLEEKDVVSSVATVLSDLCGPGEWMPMEKLHAELMEQYGSVWHHSRVRRYLTPDDNAGPEAQGKPWFGLLMLLRKYPEHFVINTRSRGRVTLEFVSLVSLLS</sequence>
<accession>A0ACB9GXG5</accession>
<reference evidence="1 2" key="2">
    <citation type="journal article" date="2022" name="Mol. Ecol. Resour.">
        <title>The genomes of chicory, endive, great burdock and yacon provide insights into Asteraceae paleo-polyploidization history and plant inulin production.</title>
        <authorList>
            <person name="Fan W."/>
            <person name="Wang S."/>
            <person name="Wang H."/>
            <person name="Wang A."/>
            <person name="Jiang F."/>
            <person name="Liu H."/>
            <person name="Zhao H."/>
            <person name="Xu D."/>
            <person name="Zhang Y."/>
        </authorList>
    </citation>
    <scope>NUCLEOTIDE SEQUENCE [LARGE SCALE GENOMIC DNA]</scope>
    <source>
        <strain evidence="2">cv. Punajuju</strain>
        <tissue evidence="1">Leaves</tissue>
    </source>
</reference>
<dbReference type="EMBL" id="CM042009">
    <property type="protein sequence ID" value="KAI3787911.1"/>
    <property type="molecule type" value="Genomic_DNA"/>
</dbReference>
<evidence type="ECO:0000313" key="1">
    <source>
        <dbReference type="EMBL" id="KAI3787911.1"/>
    </source>
</evidence>